<name>A0ABV8T4Q5_9GAMM</name>
<accession>A0ABV8T4Q5</accession>
<comment type="caution">
    <text evidence="3">The sequence shown here is derived from an EMBL/GenBank/DDBJ whole genome shotgun (WGS) entry which is preliminary data.</text>
</comment>
<keyword evidence="2" id="KW-0732">Signal</keyword>
<gene>
    <name evidence="3" type="ORF">ACFPN2_37890</name>
</gene>
<organism evidence="3 4">
    <name type="scientific">Steroidobacter flavus</name>
    <dbReference type="NCBI Taxonomy" id="1842136"/>
    <lineage>
        <taxon>Bacteria</taxon>
        <taxon>Pseudomonadati</taxon>
        <taxon>Pseudomonadota</taxon>
        <taxon>Gammaproteobacteria</taxon>
        <taxon>Steroidobacterales</taxon>
        <taxon>Steroidobacteraceae</taxon>
        <taxon>Steroidobacter</taxon>
    </lineage>
</organism>
<proteinExistence type="predicted"/>
<feature type="chain" id="PRO_5046949626" evidence="2">
    <location>
        <begin position="23"/>
        <end position="747"/>
    </location>
</feature>
<evidence type="ECO:0000313" key="3">
    <source>
        <dbReference type="EMBL" id="MFC4314896.1"/>
    </source>
</evidence>
<feature type="region of interest" description="Disordered" evidence="1">
    <location>
        <begin position="29"/>
        <end position="55"/>
    </location>
</feature>
<dbReference type="PROSITE" id="PS51257">
    <property type="entry name" value="PROKAR_LIPOPROTEIN"/>
    <property type="match status" value="1"/>
</dbReference>
<dbReference type="RefSeq" id="WP_380606450.1">
    <property type="nucleotide sequence ID" value="NZ_JBHSDU010000015.1"/>
</dbReference>
<evidence type="ECO:0000256" key="2">
    <source>
        <dbReference type="SAM" id="SignalP"/>
    </source>
</evidence>
<feature type="signal peptide" evidence="2">
    <location>
        <begin position="1"/>
        <end position="22"/>
    </location>
</feature>
<reference evidence="4" key="1">
    <citation type="journal article" date="2019" name="Int. J. Syst. Evol. Microbiol.">
        <title>The Global Catalogue of Microorganisms (GCM) 10K type strain sequencing project: providing services to taxonomists for standard genome sequencing and annotation.</title>
        <authorList>
            <consortium name="The Broad Institute Genomics Platform"/>
            <consortium name="The Broad Institute Genome Sequencing Center for Infectious Disease"/>
            <person name="Wu L."/>
            <person name="Ma J."/>
        </authorList>
    </citation>
    <scope>NUCLEOTIDE SEQUENCE [LARGE SCALE GENOMIC DNA]</scope>
    <source>
        <strain evidence="4">CGMCC 1.10759</strain>
    </source>
</reference>
<dbReference type="EMBL" id="JBHSDU010000015">
    <property type="protein sequence ID" value="MFC4314896.1"/>
    <property type="molecule type" value="Genomic_DNA"/>
</dbReference>
<protein>
    <submittedName>
        <fullName evidence="3">Uncharacterized protein</fullName>
    </submittedName>
</protein>
<dbReference type="SUPFAM" id="SSF69304">
    <property type="entry name" value="Tricorn protease N-terminal domain"/>
    <property type="match status" value="1"/>
</dbReference>
<evidence type="ECO:0000256" key="1">
    <source>
        <dbReference type="SAM" id="MobiDB-lite"/>
    </source>
</evidence>
<sequence>MIDINRGTLRLAVLASVTLMLAACGGGGGSSNGGGSTNPPSTNTPPASPSAQELSNAQNARLHMTQGPDWLTITWRDTFDNERGYRVERLGSDNSWNAFGTLPAIDGGSVSWERFQTATDSGTYRVVALFDRYSVPLYAAPGESEIAIDLTTPVAIQFSSDVQYDVPVQVSVPNAGAALSVTYRLNDVVVAQVTSGGDFAATIPTERQATSNATDIWVAEIRKSAGFTRVTSQERADRNTLPALLLKVAPAHSIDNSLVLTAIASSGYGLDSVRFFVNDNPVQVVRWTDRWNKWVHTIDPSTLPAGVNRFRAVTTDSTGTTVSMDAEYTIETLPSLSVAGAFEGMIVSGGRLNLHGTFGENVAGTVLTVEIKDAHSAFTDRTRTLLRTRTSPFNLDQSLAGESGERILTVRAETPDGKVNVRSYNIILPSIERTYELVASDVAQLLAADQGSLLYRNNAGAIVLRNAAGHETQLEVPFPLLNSQWWLSAGHVIARRWVGVPDLHVFTGPATTLNLSTLAADYPGSDAPVIRGPWIGWPSGSDSRRLNVYNIETGALSNVTAANAWFIRPLYDLDTTPGSERVLFAGGNGLYSYPLATGIVTLLSPGSYAEVRTDGTRVAWKDATDPDHIQLKVAPLNNPTAITVLTDHYRGLNFAKDGLIGWIGVDPAIGVNDGTATTSLADGAASYERDPLVDGTIIFNEPGRLYSWSRAAGKHLLLDAYRPTLHTQGVAYLLTGDTGTLYRTTLP</sequence>
<evidence type="ECO:0000313" key="4">
    <source>
        <dbReference type="Proteomes" id="UP001595904"/>
    </source>
</evidence>
<dbReference type="Proteomes" id="UP001595904">
    <property type="component" value="Unassembled WGS sequence"/>
</dbReference>
<keyword evidence="4" id="KW-1185">Reference proteome</keyword>